<feature type="region of interest" description="Disordered" evidence="1">
    <location>
        <begin position="54"/>
        <end position="94"/>
    </location>
</feature>
<sequence>MNRIALHQSTAHPMPPVELVDVARRSGIDSIGLRVGGVGPGADEVQQWRAPGCWRPVRAPVPSSSPPGRRRMRARTRPSCSPPRRSWRNPARPCPGCWRRFPPQVAVAIGDPDGGGAIGAEHVARVSALRAAVDGMLPHPRAAGTP</sequence>
<gene>
    <name evidence="2" type="ORF">HF519_22075</name>
</gene>
<accession>A0A848DP25</accession>
<name>A0A848DP25_9PSEU</name>
<reference evidence="2 3" key="1">
    <citation type="submission" date="2020-04" db="EMBL/GenBank/DDBJ databases">
        <authorList>
            <person name="Klaysubun C."/>
            <person name="Duangmal K."/>
            <person name="Lipun K."/>
        </authorList>
    </citation>
    <scope>NUCLEOTIDE SEQUENCE [LARGE SCALE GENOMIC DNA]</scope>
    <source>
        <strain evidence="2 3">DSM 45300</strain>
    </source>
</reference>
<evidence type="ECO:0000256" key="1">
    <source>
        <dbReference type="SAM" id="MobiDB-lite"/>
    </source>
</evidence>
<dbReference type="RefSeq" id="WP_169414907.1">
    <property type="nucleotide sequence ID" value="NZ_JAAXKZ010000100.1"/>
</dbReference>
<organism evidence="2 3">
    <name type="scientific">Pseudonocardia bannensis</name>
    <dbReference type="NCBI Taxonomy" id="630973"/>
    <lineage>
        <taxon>Bacteria</taxon>
        <taxon>Bacillati</taxon>
        <taxon>Actinomycetota</taxon>
        <taxon>Actinomycetes</taxon>
        <taxon>Pseudonocardiales</taxon>
        <taxon>Pseudonocardiaceae</taxon>
        <taxon>Pseudonocardia</taxon>
    </lineage>
</organism>
<evidence type="ECO:0000313" key="2">
    <source>
        <dbReference type="EMBL" id="NMH94216.1"/>
    </source>
</evidence>
<protein>
    <submittedName>
        <fullName evidence="2">Uncharacterized protein</fullName>
    </submittedName>
</protein>
<dbReference type="AlphaFoldDB" id="A0A848DP25"/>
<evidence type="ECO:0000313" key="3">
    <source>
        <dbReference type="Proteomes" id="UP000586918"/>
    </source>
</evidence>
<dbReference type="Proteomes" id="UP000586918">
    <property type="component" value="Unassembled WGS sequence"/>
</dbReference>
<dbReference type="EMBL" id="JAAXKZ010000100">
    <property type="protein sequence ID" value="NMH94216.1"/>
    <property type="molecule type" value="Genomic_DNA"/>
</dbReference>
<keyword evidence="3" id="KW-1185">Reference proteome</keyword>
<proteinExistence type="predicted"/>
<comment type="caution">
    <text evidence="2">The sequence shown here is derived from an EMBL/GenBank/DDBJ whole genome shotgun (WGS) entry which is preliminary data.</text>
</comment>
<feature type="compositionally biased region" description="Low complexity" evidence="1">
    <location>
        <begin position="77"/>
        <end position="90"/>
    </location>
</feature>